<accession>A0A0M1VUF6</accession>
<dbReference type="RefSeq" id="WP_008802979.1">
    <property type="nucleotide sequence ID" value="NZ_KQ235737.1"/>
</dbReference>
<dbReference type="Proteomes" id="UP000004925">
    <property type="component" value="Unassembled WGS sequence"/>
</dbReference>
<evidence type="ECO:0000313" key="1">
    <source>
        <dbReference type="EMBL" id="EEO40276.1"/>
    </source>
</evidence>
<protein>
    <submittedName>
        <fullName evidence="1">Uncharacterized protein</fullName>
    </submittedName>
</protein>
<dbReference type="HOGENOM" id="CLU_2584681_0_0_0"/>
<name>A0A0M1VUF6_FUSVC</name>
<reference evidence="1 2" key="1">
    <citation type="submission" date="2011-10" db="EMBL/GenBank/DDBJ databases">
        <title>The Genome Sequence of Fusobacterium sp. 4_1_13.</title>
        <authorList>
            <consortium name="The Broad Institute Genome Sequencing Platform"/>
            <person name="Earl A."/>
            <person name="Ward D."/>
            <person name="Feldgarden M."/>
            <person name="Gevers D."/>
            <person name="Strauss J."/>
            <person name="Ambrose C."/>
            <person name="Allen-Vercoe E."/>
            <person name="Young S.K."/>
            <person name="Zeng Q."/>
            <person name="Gargeya S."/>
            <person name="Fitzgerald M."/>
            <person name="Haas B."/>
            <person name="Abouelleil A."/>
            <person name="Alvarado L."/>
            <person name="Arachchi H.M."/>
            <person name="Berlin A."/>
            <person name="Brown A."/>
            <person name="Chapman S.B."/>
            <person name="Chen Z."/>
            <person name="Dunbar C."/>
            <person name="Freedman E."/>
            <person name="Gearin G."/>
            <person name="Goldberg J."/>
            <person name="Griggs A."/>
            <person name="Gujja S."/>
            <person name="Heiman D."/>
            <person name="Howarth C."/>
            <person name="Larson L."/>
            <person name="Lui A."/>
            <person name="MacDonald P.J."/>
            <person name="Montmayeur A."/>
            <person name="Murphy C."/>
            <person name="Neiman D."/>
            <person name="Pearson M."/>
            <person name="Priest M."/>
            <person name="Roberts A."/>
            <person name="Saif S."/>
            <person name="Shea T."/>
            <person name="Shenoy N."/>
            <person name="Sisk P."/>
            <person name="Stolte C."/>
            <person name="Sykes S."/>
            <person name="Wortman J."/>
            <person name="Nusbaum C."/>
            <person name="Birren B."/>
        </authorList>
    </citation>
    <scope>NUCLEOTIDE SEQUENCE [LARGE SCALE GENOMIC DNA]</scope>
    <source>
        <strain evidence="1 2">4_1_13</strain>
    </source>
</reference>
<dbReference type="AlphaFoldDB" id="A0A0M1VUF6"/>
<dbReference type="EMBL" id="ACDE02000019">
    <property type="protein sequence ID" value="EEO40276.1"/>
    <property type="molecule type" value="Genomic_DNA"/>
</dbReference>
<organism evidence="1 2">
    <name type="scientific">Fusobacterium vincentii 4_1_13</name>
    <dbReference type="NCBI Taxonomy" id="469606"/>
    <lineage>
        <taxon>Bacteria</taxon>
        <taxon>Fusobacteriati</taxon>
        <taxon>Fusobacteriota</taxon>
        <taxon>Fusobacteriia</taxon>
        <taxon>Fusobacteriales</taxon>
        <taxon>Fusobacteriaceae</taxon>
        <taxon>Fusobacterium</taxon>
    </lineage>
</organism>
<evidence type="ECO:0000313" key="2">
    <source>
        <dbReference type="Proteomes" id="UP000004925"/>
    </source>
</evidence>
<proteinExistence type="predicted"/>
<comment type="caution">
    <text evidence="1">The sequence shown here is derived from an EMBL/GenBank/DDBJ whole genome shotgun (WGS) entry which is preliminary data.</text>
</comment>
<sequence>MLFEEYKSKINVALTLNDLGKILNDIESDNKINNNEYLELKKILNNKKIEITKKTEHIEDDYVDKDKANKNKKDDKGLEI</sequence>
<gene>
    <name evidence="1" type="ORF">FSCG_00989</name>
</gene>